<proteinExistence type="predicted"/>
<dbReference type="Proteomes" id="UP000316726">
    <property type="component" value="Chromosome 14"/>
</dbReference>
<protein>
    <recommendedName>
        <fullName evidence="1">Endonuclease/exonuclease/phosphatase domain-containing protein</fullName>
    </recommendedName>
</protein>
<evidence type="ECO:0000313" key="2">
    <source>
        <dbReference type="EMBL" id="QDZ24668.1"/>
    </source>
</evidence>
<accession>A0A5B8MV46</accession>
<evidence type="ECO:0000313" key="3">
    <source>
        <dbReference type="Proteomes" id="UP000316726"/>
    </source>
</evidence>
<dbReference type="PANTHER" id="PTHR12121">
    <property type="entry name" value="CARBON CATABOLITE REPRESSOR PROTEIN 4"/>
    <property type="match status" value="1"/>
</dbReference>
<evidence type="ECO:0000259" key="1">
    <source>
        <dbReference type="Pfam" id="PF03372"/>
    </source>
</evidence>
<dbReference type="Gene3D" id="3.60.10.10">
    <property type="entry name" value="Endonuclease/exonuclease/phosphatase"/>
    <property type="match status" value="1"/>
</dbReference>
<reference evidence="2 3" key="1">
    <citation type="submission" date="2018-07" db="EMBL/GenBank/DDBJ databases">
        <title>The complete nuclear genome of the prasinophyte Chloropicon primus (CCMP1205).</title>
        <authorList>
            <person name="Pombert J.-F."/>
            <person name="Otis C."/>
            <person name="Turmel M."/>
            <person name="Lemieux C."/>
        </authorList>
    </citation>
    <scope>NUCLEOTIDE SEQUENCE [LARGE SCALE GENOMIC DNA]</scope>
    <source>
        <strain evidence="2 3">CCMP1205</strain>
    </source>
</reference>
<dbReference type="AlphaFoldDB" id="A0A5B8MV46"/>
<dbReference type="SUPFAM" id="SSF56219">
    <property type="entry name" value="DNase I-like"/>
    <property type="match status" value="1"/>
</dbReference>
<dbReference type="InterPro" id="IPR036691">
    <property type="entry name" value="Endo/exonu/phosph_ase_sf"/>
</dbReference>
<feature type="domain" description="Endonuclease/exonuclease/phosphatase" evidence="1">
    <location>
        <begin position="216"/>
        <end position="335"/>
    </location>
</feature>
<dbReference type="Pfam" id="PF03372">
    <property type="entry name" value="Exo_endo_phos"/>
    <property type="match status" value="1"/>
</dbReference>
<dbReference type="InterPro" id="IPR005135">
    <property type="entry name" value="Endo/exonuclease/phosphatase"/>
</dbReference>
<organism evidence="2 3">
    <name type="scientific">Chloropicon primus</name>
    <dbReference type="NCBI Taxonomy" id="1764295"/>
    <lineage>
        <taxon>Eukaryota</taxon>
        <taxon>Viridiplantae</taxon>
        <taxon>Chlorophyta</taxon>
        <taxon>Chloropicophyceae</taxon>
        <taxon>Chloropicales</taxon>
        <taxon>Chloropicaceae</taxon>
        <taxon>Chloropicon</taxon>
    </lineage>
</organism>
<name>A0A5B8MV46_9CHLO</name>
<gene>
    <name evidence="2" type="ORF">A3770_14p71860</name>
</gene>
<dbReference type="STRING" id="1764295.A0A5B8MV46"/>
<dbReference type="OrthoDB" id="2866996at2759"/>
<keyword evidence="3" id="KW-1185">Reference proteome</keyword>
<dbReference type="InterPro" id="IPR050410">
    <property type="entry name" value="CCR4/nocturin_mRNA_transcr"/>
</dbReference>
<sequence length="344" mass="38936">MLGRLSPLGSGSGGEKVHVVSYNVLSSSLSSPSHFRACEPKHLSQEQRYAKLTAKLEQQVKRKAVICLQEVSTAWAGQLHSFFQNEDYYLISSHYTKGWQGYMGSAIAFPTKAYAAEEVEIVRVADTKAWPRRAKPTLFDKVSTTVQSLLFGPKKEQDHFELARNRMNTMVLVKLRSRGGGNSFCVGTYHMPCMFWAPKVMVIHSALACQKVQDFAKDDHCILLGDFNFKPTDSCYELCTKGSLSEDDEFYPEATHPEESWKPEMEYGFESAYFRHNGEEPNFTNYAKIRDDPVFIDTLDYVFYSPSLKVVDVLDLPHRDDVKGPLPNAEEPSDHIMIGATFEL</sequence>
<dbReference type="PANTHER" id="PTHR12121:SF101">
    <property type="entry name" value="ENDONUCLEASE_EXONUCLEASE_PHOSPHATASE DOMAIN-CONTAINING PROTEIN"/>
    <property type="match status" value="1"/>
</dbReference>
<dbReference type="GO" id="GO:0000175">
    <property type="term" value="F:3'-5'-RNA exonuclease activity"/>
    <property type="evidence" value="ECO:0007669"/>
    <property type="project" value="TreeGrafter"/>
</dbReference>
<dbReference type="EMBL" id="CP031047">
    <property type="protein sequence ID" value="QDZ24668.1"/>
    <property type="molecule type" value="Genomic_DNA"/>
</dbReference>